<comment type="caution">
    <text evidence="3">The sequence shown here is derived from an EMBL/GenBank/DDBJ whole genome shotgun (WGS) entry which is preliminary data.</text>
</comment>
<evidence type="ECO:0000256" key="2">
    <source>
        <dbReference type="ARBA" id="ARBA00022679"/>
    </source>
</evidence>
<evidence type="ECO:0000313" key="3">
    <source>
        <dbReference type="EMBL" id="PQM52237.1"/>
    </source>
</evidence>
<dbReference type="EMBL" id="PUEV01000051">
    <property type="protein sequence ID" value="PQM52237.1"/>
    <property type="molecule type" value="Genomic_DNA"/>
</dbReference>
<keyword evidence="2 3" id="KW-0808">Transferase</keyword>
<dbReference type="InterPro" id="IPR051199">
    <property type="entry name" value="LPS_LOS_Heptosyltrfase"/>
</dbReference>
<evidence type="ECO:0000313" key="4">
    <source>
        <dbReference type="Proteomes" id="UP000237911"/>
    </source>
</evidence>
<sequence>MTGDTSVLVLRALGLGDLLTGVPALRGLRRAYPSARIVLATPAVLEPLALWCTGVDEVAPTARLGELCWAGPVPDVAVNLHGRGPESIADLMSTGAKTIISHSNCDTPDVIGPLWRDDVHDVDRWCALLESAGISCRGEELGIDRPPGYPRRDGVVVIHPGAASAARRWPPDRFAAVAAALTRAGYRVVVTGSAAERSLTEIVAAYAGLRSTSVLAGELDLLGMVALISDARLLVCGDTGVGHIATATGTPSVLLFGPTPPAQWGPRGTGRHIALWTGDRGDPHADRPDPGLMLITVARVIAAARELLAECA</sequence>
<dbReference type="Gene3D" id="3.40.50.2000">
    <property type="entry name" value="Glycogen Phosphorylase B"/>
    <property type="match status" value="2"/>
</dbReference>
<organism evidence="3 4">
    <name type="scientific">Mycolicibacter virginiensis</name>
    <dbReference type="NCBI Taxonomy" id="1795032"/>
    <lineage>
        <taxon>Bacteria</taxon>
        <taxon>Bacillati</taxon>
        <taxon>Actinomycetota</taxon>
        <taxon>Actinomycetes</taxon>
        <taxon>Mycobacteriales</taxon>
        <taxon>Mycobacteriaceae</taxon>
        <taxon>Mycolicibacter</taxon>
    </lineage>
</organism>
<reference evidence="3 4" key="1">
    <citation type="submission" date="2018-02" db="EMBL/GenBank/DDBJ databases">
        <title>Draft genome sequence of Mycobacterium virginiense isolated from mud of a swine farm in Japan.</title>
        <authorList>
            <person name="Ohya K."/>
        </authorList>
    </citation>
    <scope>NUCLEOTIDE SEQUENCE [LARGE SCALE GENOMIC DNA]</scope>
    <source>
        <strain evidence="3 4">GF75</strain>
    </source>
</reference>
<dbReference type="PANTHER" id="PTHR30160">
    <property type="entry name" value="TETRAACYLDISACCHARIDE 4'-KINASE-RELATED"/>
    <property type="match status" value="1"/>
</dbReference>
<protein>
    <submittedName>
        <fullName evidence="3">Glycosyl transferase</fullName>
    </submittedName>
</protein>
<name>A0A9X7NYQ4_9MYCO</name>
<keyword evidence="1" id="KW-0328">Glycosyltransferase</keyword>
<dbReference type="GO" id="GO:0008713">
    <property type="term" value="F:ADP-heptose-lipopolysaccharide heptosyltransferase activity"/>
    <property type="evidence" value="ECO:0007669"/>
    <property type="project" value="TreeGrafter"/>
</dbReference>
<dbReference type="Pfam" id="PF01075">
    <property type="entry name" value="Glyco_transf_9"/>
    <property type="match status" value="1"/>
</dbReference>
<proteinExistence type="predicted"/>
<dbReference type="InterPro" id="IPR002201">
    <property type="entry name" value="Glyco_trans_9"/>
</dbReference>
<dbReference type="Proteomes" id="UP000237911">
    <property type="component" value="Unassembled WGS sequence"/>
</dbReference>
<accession>A0A9X7NYQ4</accession>
<dbReference type="AlphaFoldDB" id="A0A9X7NYQ4"/>
<dbReference type="GO" id="GO:0009244">
    <property type="term" value="P:lipopolysaccharide core region biosynthetic process"/>
    <property type="evidence" value="ECO:0007669"/>
    <property type="project" value="TreeGrafter"/>
</dbReference>
<gene>
    <name evidence="3" type="ORF">C5U48_11030</name>
</gene>
<dbReference type="SUPFAM" id="SSF53756">
    <property type="entry name" value="UDP-Glycosyltransferase/glycogen phosphorylase"/>
    <property type="match status" value="1"/>
</dbReference>
<dbReference type="CDD" id="cd03789">
    <property type="entry name" value="GT9_LPS_heptosyltransferase"/>
    <property type="match status" value="1"/>
</dbReference>
<dbReference type="GO" id="GO:0005829">
    <property type="term" value="C:cytosol"/>
    <property type="evidence" value="ECO:0007669"/>
    <property type="project" value="TreeGrafter"/>
</dbReference>
<evidence type="ECO:0000256" key="1">
    <source>
        <dbReference type="ARBA" id="ARBA00022676"/>
    </source>
</evidence>
<keyword evidence="4" id="KW-1185">Reference proteome</keyword>
<dbReference type="PANTHER" id="PTHR30160:SF1">
    <property type="entry name" value="LIPOPOLYSACCHARIDE 1,2-N-ACETYLGLUCOSAMINETRANSFERASE-RELATED"/>
    <property type="match status" value="1"/>
</dbReference>